<dbReference type="InterPro" id="IPR002347">
    <property type="entry name" value="SDR_fam"/>
</dbReference>
<dbReference type="PRINTS" id="PR00081">
    <property type="entry name" value="GDHRDH"/>
</dbReference>
<dbReference type="InterPro" id="IPR020904">
    <property type="entry name" value="Sc_DH/Rdtase_CS"/>
</dbReference>
<dbReference type="Gene3D" id="3.40.50.720">
    <property type="entry name" value="NAD(P)-binding Rossmann-like Domain"/>
    <property type="match status" value="1"/>
</dbReference>
<dbReference type="EMBL" id="JBHRTO010000001">
    <property type="protein sequence ID" value="MFC3181929.1"/>
    <property type="molecule type" value="Genomic_DNA"/>
</dbReference>
<evidence type="ECO:0000256" key="3">
    <source>
        <dbReference type="RuleBase" id="RU000363"/>
    </source>
</evidence>
<comment type="caution">
    <text evidence="4">The sequence shown here is derived from an EMBL/GenBank/DDBJ whole genome shotgun (WGS) entry which is preliminary data.</text>
</comment>
<dbReference type="RefSeq" id="WP_380073511.1">
    <property type="nucleotide sequence ID" value="NZ_JBHRTO010000001.1"/>
</dbReference>
<evidence type="ECO:0000313" key="5">
    <source>
        <dbReference type="Proteomes" id="UP001595547"/>
    </source>
</evidence>
<dbReference type="SUPFAM" id="SSF51735">
    <property type="entry name" value="NAD(P)-binding Rossmann-fold domains"/>
    <property type="match status" value="1"/>
</dbReference>
<name>A0ABV7J4Y0_9RHOB</name>
<dbReference type="PANTHER" id="PTHR44196">
    <property type="entry name" value="DEHYDROGENASE/REDUCTASE SDR FAMILY MEMBER 7B"/>
    <property type="match status" value="1"/>
</dbReference>
<dbReference type="PROSITE" id="PS00061">
    <property type="entry name" value="ADH_SHORT"/>
    <property type="match status" value="1"/>
</dbReference>
<sequence>MAQALVTGATSGIGRAIALALHGAGHQVVALGRNPQALADLSALGLHTRQMDLTDAASFATLSDLAPDFLVNNAGMMPPLGNFCDADPGDIDHAINTNLRAVLALTRAIAPGMRARGHGHIFFTGSTAGHAPFANLAVYCATKAAIGGFAQALRLDMAPHNVRVTEIVAGRVETGLYNTLLPPEARAAMYAGNGAVQPADVAAMLLAVLALPQSVDVARFDILPTHQAVATGTPKKEA</sequence>
<keyword evidence="2 4" id="KW-0560">Oxidoreductase</keyword>
<dbReference type="PANTHER" id="PTHR44196:SF1">
    <property type="entry name" value="DEHYDROGENASE_REDUCTASE SDR FAMILY MEMBER 7B"/>
    <property type="match status" value="1"/>
</dbReference>
<proteinExistence type="inferred from homology"/>
<dbReference type="GO" id="GO:0016491">
    <property type="term" value="F:oxidoreductase activity"/>
    <property type="evidence" value="ECO:0007669"/>
    <property type="project" value="UniProtKB-KW"/>
</dbReference>
<dbReference type="PRINTS" id="PR00080">
    <property type="entry name" value="SDRFAMILY"/>
</dbReference>
<reference evidence="5" key="1">
    <citation type="journal article" date="2019" name="Int. J. Syst. Evol. Microbiol.">
        <title>The Global Catalogue of Microorganisms (GCM) 10K type strain sequencing project: providing services to taxonomists for standard genome sequencing and annotation.</title>
        <authorList>
            <consortium name="The Broad Institute Genomics Platform"/>
            <consortium name="The Broad Institute Genome Sequencing Center for Infectious Disease"/>
            <person name="Wu L."/>
            <person name="Ma J."/>
        </authorList>
    </citation>
    <scope>NUCLEOTIDE SEQUENCE [LARGE SCALE GENOMIC DNA]</scope>
    <source>
        <strain evidence="5">KCTC 52039</strain>
    </source>
</reference>
<organism evidence="4 5">
    <name type="scientific">Cypionkella sinensis</name>
    <dbReference type="NCBI Taxonomy" id="1756043"/>
    <lineage>
        <taxon>Bacteria</taxon>
        <taxon>Pseudomonadati</taxon>
        <taxon>Pseudomonadota</taxon>
        <taxon>Alphaproteobacteria</taxon>
        <taxon>Rhodobacterales</taxon>
        <taxon>Paracoccaceae</taxon>
        <taxon>Cypionkella</taxon>
    </lineage>
</organism>
<dbReference type="EC" id="1.-.-.-" evidence="4"/>
<protein>
    <submittedName>
        <fullName evidence="4">SDR family oxidoreductase</fullName>
        <ecNumber evidence="4">1.-.-.-</ecNumber>
    </submittedName>
</protein>
<keyword evidence="5" id="KW-1185">Reference proteome</keyword>
<evidence type="ECO:0000313" key="4">
    <source>
        <dbReference type="EMBL" id="MFC3181929.1"/>
    </source>
</evidence>
<dbReference type="InterPro" id="IPR036291">
    <property type="entry name" value="NAD(P)-bd_dom_sf"/>
</dbReference>
<comment type="similarity">
    <text evidence="1 3">Belongs to the short-chain dehydrogenases/reductases (SDR) family.</text>
</comment>
<dbReference type="Pfam" id="PF00106">
    <property type="entry name" value="adh_short"/>
    <property type="match status" value="1"/>
</dbReference>
<evidence type="ECO:0000256" key="2">
    <source>
        <dbReference type="ARBA" id="ARBA00023002"/>
    </source>
</evidence>
<gene>
    <name evidence="4" type="ORF">ACFOGH_13080</name>
</gene>
<evidence type="ECO:0000256" key="1">
    <source>
        <dbReference type="ARBA" id="ARBA00006484"/>
    </source>
</evidence>
<dbReference type="Proteomes" id="UP001595547">
    <property type="component" value="Unassembled WGS sequence"/>
</dbReference>
<accession>A0ABV7J4Y0</accession>